<dbReference type="EMBL" id="SJPJ01000002">
    <property type="protein sequence ID" value="TWT76300.1"/>
    <property type="molecule type" value="Genomic_DNA"/>
</dbReference>
<evidence type="ECO:0000313" key="5">
    <source>
        <dbReference type="Proteomes" id="UP000315010"/>
    </source>
</evidence>
<dbReference type="OrthoDB" id="9768004at2"/>
<evidence type="ECO:0000256" key="2">
    <source>
        <dbReference type="SAM" id="SignalP"/>
    </source>
</evidence>
<evidence type="ECO:0000259" key="3">
    <source>
        <dbReference type="Pfam" id="PF18582"/>
    </source>
</evidence>
<keyword evidence="5" id="KW-1185">Reference proteome</keyword>
<accession>A0A5C5YNC8</accession>
<sequence precursor="true">MKMQWIVGFVLLSMFGTSYAAELELGDWHVIGPFKDEEFGNLDRTLAYEFEVEKDALANDIDISRTYLMKEFPGYLDLERRWKVRQDYADGFYNLLPRGPAPSRMEAVYLYRTIESDCDQTVSMYFRVQDFFKVWINGEAVFRHNKLTGQSRYQGPMRHKVALKKGINQLLVKNVSRWAEHGFAFAIDGMHDVTDPFYVDIHTVEKLTPEQYLNRFKFKAEPIPMYSPERFEIEESLASYSATPTAAAYDRTLVALERATRQVLAEGTPANVKAQADKVKAALETEVKALPPLVFITKPLHDQNAIAPYRTKGSLPSAICLLDPSKPDAEPTVIYSDPKMRIYDMSLSFDGETIFFSAKNEAMDYAWNIYEIGIDGNGFKQITTGDTADISPVELPNGRIAFISTRKQSFVGCQTQYAGLLFTMNRNGSDVRLISANIDSDHSPRVTNDGRIMFTRWDYGIEKNVFARHALWTVNPDGTGFQLVFGNTIEDPGGFWWAHPIPDRPEILAVFGPHHNHHAGMIGLLWDGKGPESPRGTGYRWITREFPVYGDRMYPDGYRTPYPLNEKQFLVSYGGFKQRPEWTLPNTTKKWVRRPESTMAPLKLLLLDAYGNEKVIYESPNGLSVYNAMPVEAKKKPPVYPDKISPLNWTYEDPESMNRSDAGADQTATMMVQDVYQGISRYVKRGEAKFISVIEQVQKSRILQGGEAWGHSPIIGRGTVHARRLVGLVPIEDDGSASFKVPAMRSVSLNVLDGEGKTLMRMGADIHVMPGESISCIGCHEQREHGFGAAPPMQGLPMALKKAPVTPEKQDWGTQGLIDYLTVVQPVWDKHCVECHSGSLPDASVDMTDDKTRFFSQSYEHLVDRDIVDHLSVFSLDHDEGTPNTVGAKVSKIDQYLSKEHCGSEVSWSDRFRVYCWIDANVPYYATYDSNLVDDRPRGLGMRDAWETENPNTTWATGDLQEVFDRRCADCHERDALNQSWLIPKRMKVYSDVWGDKALTSHGFGVKWGLVNKLGPEFRINLTHPSHSLLLQAPLSEASGGAGLCKNQDGSPVFADKADPDYQKSLKAIHVGSERLKQNPRIDMLGKESFVNALPACSDEDGPSKSGKNDADGRE</sequence>
<proteinExistence type="predicted"/>
<feature type="region of interest" description="Disordered" evidence="1">
    <location>
        <begin position="1093"/>
        <end position="1115"/>
    </location>
</feature>
<protein>
    <recommendedName>
        <fullName evidence="3">Hydrazine synthase alpha subunit middle domain-containing protein</fullName>
    </recommendedName>
</protein>
<dbReference type="InterPro" id="IPR036280">
    <property type="entry name" value="Multihaem_cyt_sf"/>
</dbReference>
<feature type="signal peptide" evidence="2">
    <location>
        <begin position="1"/>
        <end position="20"/>
    </location>
</feature>
<feature type="domain" description="Hydrazine synthase alpha subunit middle" evidence="3">
    <location>
        <begin position="686"/>
        <end position="781"/>
    </location>
</feature>
<gene>
    <name evidence="4" type="ORF">CA13_67930</name>
</gene>
<organism evidence="4 5">
    <name type="scientific">Novipirellula herctigrandis</name>
    <dbReference type="NCBI Taxonomy" id="2527986"/>
    <lineage>
        <taxon>Bacteria</taxon>
        <taxon>Pseudomonadati</taxon>
        <taxon>Planctomycetota</taxon>
        <taxon>Planctomycetia</taxon>
        <taxon>Pirellulales</taxon>
        <taxon>Pirellulaceae</taxon>
        <taxon>Novipirellula</taxon>
    </lineage>
</organism>
<dbReference type="Pfam" id="PF18582">
    <property type="entry name" value="HZS_alpha"/>
    <property type="match status" value="1"/>
</dbReference>
<comment type="caution">
    <text evidence="4">The sequence shown here is derived from an EMBL/GenBank/DDBJ whole genome shotgun (WGS) entry which is preliminary data.</text>
</comment>
<reference evidence="4 5" key="1">
    <citation type="submission" date="2019-02" db="EMBL/GenBank/DDBJ databases">
        <title>Deep-cultivation of Planctomycetes and their phenomic and genomic characterization uncovers novel biology.</title>
        <authorList>
            <person name="Wiegand S."/>
            <person name="Jogler M."/>
            <person name="Boedeker C."/>
            <person name="Pinto D."/>
            <person name="Vollmers J."/>
            <person name="Rivas-Marin E."/>
            <person name="Kohn T."/>
            <person name="Peeters S.H."/>
            <person name="Heuer A."/>
            <person name="Rast P."/>
            <person name="Oberbeckmann S."/>
            <person name="Bunk B."/>
            <person name="Jeske O."/>
            <person name="Meyerdierks A."/>
            <person name="Storesund J.E."/>
            <person name="Kallscheuer N."/>
            <person name="Luecker S."/>
            <person name="Lage O.M."/>
            <person name="Pohl T."/>
            <person name="Merkel B.J."/>
            <person name="Hornburger P."/>
            <person name="Mueller R.-W."/>
            <person name="Bruemmer F."/>
            <person name="Labrenz M."/>
            <person name="Spormann A.M."/>
            <person name="Op Den Camp H."/>
            <person name="Overmann J."/>
            <person name="Amann R."/>
            <person name="Jetten M.S.M."/>
            <person name="Mascher T."/>
            <person name="Medema M.H."/>
            <person name="Devos D.P."/>
            <person name="Kaster A.-K."/>
            <person name="Ovreas L."/>
            <person name="Rohde M."/>
            <person name="Galperin M.Y."/>
            <person name="Jogler C."/>
        </authorList>
    </citation>
    <scope>NUCLEOTIDE SEQUENCE [LARGE SCALE GENOMIC DNA]</scope>
    <source>
        <strain evidence="4 5">CA13</strain>
    </source>
</reference>
<evidence type="ECO:0000256" key="1">
    <source>
        <dbReference type="SAM" id="MobiDB-lite"/>
    </source>
</evidence>
<dbReference type="InterPro" id="IPR011042">
    <property type="entry name" value="6-blade_b-propeller_TolB-like"/>
</dbReference>
<evidence type="ECO:0000313" key="4">
    <source>
        <dbReference type="EMBL" id="TWT76300.1"/>
    </source>
</evidence>
<keyword evidence="2" id="KW-0732">Signal</keyword>
<dbReference type="RefSeq" id="WP_146404094.1">
    <property type="nucleotide sequence ID" value="NZ_SJPJ01000002.1"/>
</dbReference>
<dbReference type="Proteomes" id="UP000315010">
    <property type="component" value="Unassembled WGS sequence"/>
</dbReference>
<dbReference type="Gene3D" id="2.120.10.30">
    <property type="entry name" value="TolB, C-terminal domain"/>
    <property type="match status" value="1"/>
</dbReference>
<dbReference type="SUPFAM" id="SSF48695">
    <property type="entry name" value="Multiheme cytochromes"/>
    <property type="match status" value="1"/>
</dbReference>
<dbReference type="AlphaFoldDB" id="A0A5C5YNC8"/>
<feature type="chain" id="PRO_5022819889" description="Hydrazine synthase alpha subunit middle domain-containing protein" evidence="2">
    <location>
        <begin position="21"/>
        <end position="1115"/>
    </location>
</feature>
<dbReference type="InterPro" id="IPR040698">
    <property type="entry name" value="HZS_alpha_mid"/>
</dbReference>
<name>A0A5C5YNC8_9BACT</name>
<dbReference type="SUPFAM" id="SSF69304">
    <property type="entry name" value="Tricorn protease N-terminal domain"/>
    <property type="match status" value="1"/>
</dbReference>